<dbReference type="PANTHER" id="PTHR20977:SF0">
    <property type="entry name" value="AT13385P-RELATED"/>
    <property type="match status" value="1"/>
</dbReference>
<evidence type="ECO:0000313" key="2">
    <source>
        <dbReference type="EMBL" id="JAC49407.1"/>
    </source>
</evidence>
<name>A0A034W518_BACDO</name>
<accession>A0A034W518</accession>
<evidence type="ECO:0000313" key="4">
    <source>
        <dbReference type="RefSeq" id="XP_011209042.1"/>
    </source>
</evidence>
<dbReference type="KEGG" id="bdr:105230139"/>
<feature type="region of interest" description="Disordered" evidence="1">
    <location>
        <begin position="30"/>
        <end position="52"/>
    </location>
</feature>
<sequence>MTLFRAFGNQLLQGMKTPALRRCLPRTMASQNKHPGYRSQCASDDPKCGEKKIKEKKDSGECDKKKEKKRTSMWLNPECCLDVCPDVLPRFDDLYYKASDKAKRKYTRTWNECPDLKIAPRKICCFENISLPPLEKRKKRRGDRESACPVPTAEEKASCSIKQNKRCIKIRLPGCGAVREPPKCFVIKQSVKCRKICTPYPAYSECSRPKPKPRPPVECNCLIVGPLCGLH</sequence>
<dbReference type="AlphaFoldDB" id="A0A034W518"/>
<organism evidence="2">
    <name type="scientific">Bactrocera dorsalis</name>
    <name type="common">Oriental fruit fly</name>
    <name type="synonym">Dacus dorsalis</name>
    <dbReference type="NCBI Taxonomy" id="27457"/>
    <lineage>
        <taxon>Eukaryota</taxon>
        <taxon>Metazoa</taxon>
        <taxon>Ecdysozoa</taxon>
        <taxon>Arthropoda</taxon>
        <taxon>Hexapoda</taxon>
        <taxon>Insecta</taxon>
        <taxon>Pterygota</taxon>
        <taxon>Neoptera</taxon>
        <taxon>Endopterygota</taxon>
        <taxon>Diptera</taxon>
        <taxon>Brachycera</taxon>
        <taxon>Muscomorpha</taxon>
        <taxon>Tephritoidea</taxon>
        <taxon>Tephritidae</taxon>
        <taxon>Bactrocera</taxon>
        <taxon>Bactrocera</taxon>
    </lineage>
</organism>
<dbReference type="GeneID" id="105230139"/>
<dbReference type="OMA" id="PKEFSCD"/>
<keyword evidence="3" id="KW-1185">Reference proteome</keyword>
<proteinExistence type="predicted"/>
<dbReference type="Proteomes" id="UP001652620">
    <property type="component" value="Chromosome 3"/>
</dbReference>
<dbReference type="OrthoDB" id="7812215at2759"/>
<dbReference type="PANTHER" id="PTHR20977">
    <property type="entry name" value="AT13385P-RELATED"/>
    <property type="match status" value="1"/>
</dbReference>
<evidence type="ECO:0000313" key="3">
    <source>
        <dbReference type="Proteomes" id="UP001652620"/>
    </source>
</evidence>
<evidence type="ECO:0000256" key="1">
    <source>
        <dbReference type="SAM" id="MobiDB-lite"/>
    </source>
</evidence>
<dbReference type="Pfam" id="PF07248">
    <property type="entry name" value="DUF1431"/>
    <property type="match status" value="1"/>
</dbReference>
<protein>
    <submittedName>
        <fullName evidence="4">Uncharacterized protein LOC105230139</fullName>
    </submittedName>
</protein>
<reference evidence="2" key="1">
    <citation type="journal article" date="2014" name="BMC Genomics">
        <title>Characterizing the developmental transcriptome of the oriental fruit fly, Bactrocera dorsalis (Diptera: Tephritidae) through comparative genomic analysis with Drosophila melanogaster utilizing modENCODE datasets.</title>
        <authorList>
            <person name="Geib S.M."/>
            <person name="Calla B."/>
            <person name="Hall B."/>
            <person name="Hou S."/>
            <person name="Manoukis N.C."/>
        </authorList>
    </citation>
    <scope>NUCLEOTIDE SEQUENCE</scope>
    <source>
        <strain evidence="2">Punador</strain>
    </source>
</reference>
<dbReference type="EMBL" id="GAKP01009543">
    <property type="protein sequence ID" value="JAC49409.1"/>
    <property type="molecule type" value="Transcribed_RNA"/>
</dbReference>
<gene>
    <name evidence="4" type="primary">LOC105230139</name>
</gene>
<dbReference type="EMBL" id="GAKP01009545">
    <property type="protein sequence ID" value="JAC49407.1"/>
    <property type="molecule type" value="Transcribed_RNA"/>
</dbReference>
<dbReference type="RefSeq" id="XP_011209042.1">
    <property type="nucleotide sequence ID" value="XM_011210740.3"/>
</dbReference>
<dbReference type="InterPro" id="IPR006611">
    <property type="entry name" value="DUF1431_DROsp"/>
</dbReference>
<dbReference type="SMART" id="SM00689">
    <property type="entry name" value="DM6"/>
    <property type="match status" value="1"/>
</dbReference>
<reference evidence="4" key="2">
    <citation type="submission" date="2025-04" db="UniProtKB">
        <authorList>
            <consortium name="RefSeq"/>
        </authorList>
    </citation>
    <scope>IDENTIFICATION</scope>
    <source>
        <strain evidence="4">Punador</strain>
    </source>
</reference>